<dbReference type="InterPro" id="IPR025201">
    <property type="entry name" value="KdpD_TM"/>
</dbReference>
<dbReference type="EMBL" id="JBFALK010000010">
    <property type="protein sequence ID" value="MEV0970851.1"/>
    <property type="molecule type" value="Genomic_DNA"/>
</dbReference>
<dbReference type="Proteomes" id="UP001551675">
    <property type="component" value="Unassembled WGS sequence"/>
</dbReference>
<dbReference type="InterPro" id="IPR006016">
    <property type="entry name" value="UspA"/>
</dbReference>
<keyword evidence="8 11" id="KW-1133">Transmembrane helix</keyword>
<dbReference type="SUPFAM" id="SSF52402">
    <property type="entry name" value="Adenine nucleotide alpha hydrolases-like"/>
    <property type="match status" value="1"/>
</dbReference>
<evidence type="ECO:0000256" key="5">
    <source>
        <dbReference type="ARBA" id="ARBA00022741"/>
    </source>
</evidence>
<keyword evidence="5" id="KW-0547">Nucleotide-binding</keyword>
<keyword evidence="6" id="KW-0418">Kinase</keyword>
<dbReference type="Pfam" id="PF13493">
    <property type="entry name" value="DUF4118"/>
    <property type="match status" value="1"/>
</dbReference>
<dbReference type="InterPro" id="IPR027417">
    <property type="entry name" value="P-loop_NTPase"/>
</dbReference>
<dbReference type="Pfam" id="PF00582">
    <property type="entry name" value="Usp"/>
    <property type="match status" value="1"/>
</dbReference>
<feature type="transmembrane region" description="Helical" evidence="11">
    <location>
        <begin position="400"/>
        <end position="420"/>
    </location>
</feature>
<name>A0ABV3GGT9_MICGL</name>
<proteinExistence type="predicted"/>
<evidence type="ECO:0000256" key="1">
    <source>
        <dbReference type="ARBA" id="ARBA00004141"/>
    </source>
</evidence>
<evidence type="ECO:0000256" key="9">
    <source>
        <dbReference type="ARBA" id="ARBA00023012"/>
    </source>
</evidence>
<keyword evidence="9" id="KW-0902">Two-component regulatory system</keyword>
<protein>
    <submittedName>
        <fullName evidence="15">DUF4118 domain-containing protein</fullName>
    </submittedName>
</protein>
<dbReference type="InterPro" id="IPR038318">
    <property type="entry name" value="KdpD_sf"/>
</dbReference>
<feature type="domain" description="Sensor protein KdpD transmembrane" evidence="14">
    <location>
        <begin position="403"/>
        <end position="505"/>
    </location>
</feature>
<dbReference type="InterPro" id="IPR014729">
    <property type="entry name" value="Rossmann-like_a/b/a_fold"/>
</dbReference>
<evidence type="ECO:0000256" key="4">
    <source>
        <dbReference type="ARBA" id="ARBA00022692"/>
    </source>
</evidence>
<dbReference type="Gene3D" id="3.40.50.620">
    <property type="entry name" value="HUPs"/>
    <property type="match status" value="1"/>
</dbReference>
<sequence length="627" mass="66862">MNTTQAAGVQAVGSRMSRTRGRLHVYLAVAPAAGKTYAMLAEGRRLVVAGADVVVGLAETHGRTDTDAMLRTLDQIPLRQVTYRGKTFVELDVDALLARRPAVVLVDELAHTCVPGSRHEKRWEDVEELLDAGIDVITCLNVQHLDSLNDAVEGLTRAAQAETVPDTVVACADRVDFLDITPERLRSRISGGGVFEPGSAEAALGGFYSADRLALLRELATGWLGERGLLKTAPPATPNSTAAPPVTTDRVVVALTGAPEGRHVLRRAAQIAASVRAELIGVHVREPSGLIEAEPAWLDSQRRLLSELGGRYTALAGIDVATTVLDFARTENARQLVLGATRRSRLKELLHGSVINKAVRAAGPIEVHVIPSRAGRRMEPATLGARTRPRRVELPGPRRLAAWVLAVIAPVVVTVGLVPLRSSLGLTGALMCALVTVVGVALLGGTRPALVATGVAVLASDFFYTEPLYSLRIGNSTDVVALLTFGVVAVAVGGLVDLLTRQGVRVARANAEAEDLARLAADSLSAPGRLAETVASIRRTFDLDGVTLLRRSSGGWEVEAAVGETRLEHPDEAAYSVEIARERVLCLVGTRLTDQEATLLRVFLAQLRLARERAVLHALAHEQKDRS</sequence>
<dbReference type="Gene3D" id="1.20.120.620">
    <property type="entry name" value="Backbone structure of the membrane domain of e. Coli histidine kinase receptor kdpd"/>
    <property type="match status" value="1"/>
</dbReference>
<gene>
    <name evidence="15" type="ORF">AB0I59_19640</name>
</gene>
<dbReference type="Gene3D" id="3.40.50.300">
    <property type="entry name" value="P-loop containing nucleotide triphosphate hydrolases"/>
    <property type="match status" value="1"/>
</dbReference>
<dbReference type="PANTHER" id="PTHR45569">
    <property type="entry name" value="SENSOR PROTEIN KDPD"/>
    <property type="match status" value="1"/>
</dbReference>
<keyword evidence="7" id="KW-0067">ATP-binding</keyword>
<evidence type="ECO:0000256" key="10">
    <source>
        <dbReference type="ARBA" id="ARBA00023136"/>
    </source>
</evidence>
<dbReference type="PANTHER" id="PTHR45569:SF1">
    <property type="entry name" value="SENSOR PROTEIN KDPD"/>
    <property type="match status" value="1"/>
</dbReference>
<evidence type="ECO:0000256" key="7">
    <source>
        <dbReference type="ARBA" id="ARBA00022840"/>
    </source>
</evidence>
<comment type="caution">
    <text evidence="15">The sequence shown here is derived from an EMBL/GenBank/DDBJ whole genome shotgun (WGS) entry which is preliminary data.</text>
</comment>
<accession>A0ABV3GGT9</accession>
<evidence type="ECO:0000256" key="8">
    <source>
        <dbReference type="ARBA" id="ARBA00022989"/>
    </source>
</evidence>
<evidence type="ECO:0000256" key="3">
    <source>
        <dbReference type="ARBA" id="ARBA00022679"/>
    </source>
</evidence>
<evidence type="ECO:0000313" key="15">
    <source>
        <dbReference type="EMBL" id="MEV0970851.1"/>
    </source>
</evidence>
<dbReference type="InterPro" id="IPR052023">
    <property type="entry name" value="Histidine_kinase_KdpD"/>
</dbReference>
<evidence type="ECO:0000259" key="14">
    <source>
        <dbReference type="Pfam" id="PF13493"/>
    </source>
</evidence>
<dbReference type="Pfam" id="PF02702">
    <property type="entry name" value="KdpD"/>
    <property type="match status" value="1"/>
</dbReference>
<keyword evidence="4 11" id="KW-0812">Transmembrane</keyword>
<evidence type="ECO:0000313" key="16">
    <source>
        <dbReference type="Proteomes" id="UP001551675"/>
    </source>
</evidence>
<feature type="transmembrane region" description="Helical" evidence="11">
    <location>
        <begin position="479"/>
        <end position="499"/>
    </location>
</feature>
<organism evidence="15 16">
    <name type="scientific">Microtetraspora glauca</name>
    <dbReference type="NCBI Taxonomy" id="1996"/>
    <lineage>
        <taxon>Bacteria</taxon>
        <taxon>Bacillati</taxon>
        <taxon>Actinomycetota</taxon>
        <taxon>Actinomycetes</taxon>
        <taxon>Streptosporangiales</taxon>
        <taxon>Streptosporangiaceae</taxon>
        <taxon>Microtetraspora</taxon>
    </lineage>
</organism>
<keyword evidence="2" id="KW-0597">Phosphoprotein</keyword>
<dbReference type="InterPro" id="IPR003852">
    <property type="entry name" value="Sig_transdc_His_kinase_KdpD_N"/>
</dbReference>
<keyword evidence="10 11" id="KW-0472">Membrane</keyword>
<feature type="domain" description="Signal transduction histidine kinase osmosensitive K+ channel sensor N-terminal" evidence="13">
    <location>
        <begin position="20"/>
        <end position="224"/>
    </location>
</feature>
<keyword evidence="3" id="KW-0808">Transferase</keyword>
<evidence type="ECO:0000256" key="2">
    <source>
        <dbReference type="ARBA" id="ARBA00022553"/>
    </source>
</evidence>
<keyword evidence="16" id="KW-1185">Reference proteome</keyword>
<evidence type="ECO:0000256" key="11">
    <source>
        <dbReference type="SAM" id="Phobius"/>
    </source>
</evidence>
<evidence type="ECO:0000259" key="12">
    <source>
        <dbReference type="Pfam" id="PF00582"/>
    </source>
</evidence>
<evidence type="ECO:0000256" key="6">
    <source>
        <dbReference type="ARBA" id="ARBA00022777"/>
    </source>
</evidence>
<feature type="domain" description="UspA" evidence="12">
    <location>
        <begin position="249"/>
        <end position="362"/>
    </location>
</feature>
<dbReference type="RefSeq" id="WP_358134566.1">
    <property type="nucleotide sequence ID" value="NZ_JBFALK010000010.1"/>
</dbReference>
<comment type="subcellular location">
    <subcellularLocation>
        <location evidence="1">Membrane</location>
        <topology evidence="1">Multi-pass membrane protein</topology>
    </subcellularLocation>
</comment>
<reference evidence="15 16" key="1">
    <citation type="submission" date="2024-06" db="EMBL/GenBank/DDBJ databases">
        <title>The Natural Products Discovery Center: Release of the First 8490 Sequenced Strains for Exploring Actinobacteria Biosynthetic Diversity.</title>
        <authorList>
            <person name="Kalkreuter E."/>
            <person name="Kautsar S.A."/>
            <person name="Yang D."/>
            <person name="Bader C.D."/>
            <person name="Teijaro C.N."/>
            <person name="Fluegel L."/>
            <person name="Davis C.M."/>
            <person name="Simpson J.R."/>
            <person name="Lauterbach L."/>
            <person name="Steele A.D."/>
            <person name="Gui C."/>
            <person name="Meng S."/>
            <person name="Li G."/>
            <person name="Viehrig K."/>
            <person name="Ye F."/>
            <person name="Su P."/>
            <person name="Kiefer A.F."/>
            <person name="Nichols A."/>
            <person name="Cepeda A.J."/>
            <person name="Yan W."/>
            <person name="Fan B."/>
            <person name="Jiang Y."/>
            <person name="Adhikari A."/>
            <person name="Zheng C.-J."/>
            <person name="Schuster L."/>
            <person name="Cowan T.M."/>
            <person name="Smanski M.J."/>
            <person name="Chevrette M.G."/>
            <person name="De Carvalho L.P.S."/>
            <person name="Shen B."/>
        </authorList>
    </citation>
    <scope>NUCLEOTIDE SEQUENCE [LARGE SCALE GENOMIC DNA]</scope>
    <source>
        <strain evidence="15 16">NPDC050100</strain>
    </source>
</reference>
<feature type="transmembrane region" description="Helical" evidence="11">
    <location>
        <begin position="432"/>
        <end position="459"/>
    </location>
</feature>
<evidence type="ECO:0000259" key="13">
    <source>
        <dbReference type="Pfam" id="PF02702"/>
    </source>
</evidence>